<evidence type="ECO:0000313" key="1">
    <source>
        <dbReference type="EMBL" id="KTT68247.1"/>
    </source>
</evidence>
<organism evidence="1 2">
    <name type="scientific">Sphingomonas sanguinis</name>
    <dbReference type="NCBI Taxonomy" id="33051"/>
    <lineage>
        <taxon>Bacteria</taxon>
        <taxon>Pseudomonadati</taxon>
        <taxon>Pseudomonadota</taxon>
        <taxon>Alphaproteobacteria</taxon>
        <taxon>Sphingomonadales</taxon>
        <taxon>Sphingomonadaceae</taxon>
        <taxon>Sphingomonas</taxon>
    </lineage>
</organism>
<reference evidence="1 2" key="1">
    <citation type="journal article" date="2016" name="Front. Microbiol.">
        <title>Genomic Resource of Rice Seed Associated Bacteria.</title>
        <authorList>
            <person name="Midha S."/>
            <person name="Bansal K."/>
            <person name="Sharma S."/>
            <person name="Kumar N."/>
            <person name="Patil P.P."/>
            <person name="Chaudhry V."/>
            <person name="Patil P.B."/>
        </authorList>
    </citation>
    <scope>NUCLEOTIDE SEQUENCE [LARGE SCALE GENOMIC DNA]</scope>
    <source>
        <strain evidence="1 2">NS319</strain>
    </source>
</reference>
<dbReference type="Proteomes" id="UP000072867">
    <property type="component" value="Unassembled WGS sequence"/>
</dbReference>
<evidence type="ECO:0000313" key="2">
    <source>
        <dbReference type="Proteomes" id="UP000072867"/>
    </source>
</evidence>
<gene>
    <name evidence="1" type="ORF">NS319_14770</name>
</gene>
<protein>
    <submittedName>
        <fullName evidence="1">Uncharacterized protein</fullName>
    </submittedName>
</protein>
<dbReference type="PATRIC" id="fig|33051.3.peg.366"/>
<dbReference type="EMBL" id="LDTD01000117">
    <property type="protein sequence ID" value="KTT68247.1"/>
    <property type="molecule type" value="Genomic_DNA"/>
</dbReference>
<sequence length="104" mass="11103">MTTQTPDAVRTPLFTQFGNNPFSWNLGEEGEEDGSGNPGANVVGGAIGVWLALNGYKQTVATIATVFNLSPAMIREAVEADYWLFLSPEEGADDDATFVQSEGM</sequence>
<comment type="caution">
    <text evidence="1">The sequence shown here is derived from an EMBL/GenBank/DDBJ whole genome shotgun (WGS) entry which is preliminary data.</text>
</comment>
<dbReference type="AlphaFoldDB" id="A0A147HTT8"/>
<proteinExistence type="predicted"/>
<accession>A0A147HTT8</accession>
<dbReference type="RefSeq" id="WP_058734285.1">
    <property type="nucleotide sequence ID" value="NZ_LDTD01000117.1"/>
</dbReference>
<name>A0A147HTT8_9SPHN</name>